<proteinExistence type="predicted"/>
<evidence type="ECO:0000313" key="4">
    <source>
        <dbReference type="Proteomes" id="UP001075354"/>
    </source>
</evidence>
<feature type="compositionally biased region" description="Gly residues" evidence="1">
    <location>
        <begin position="563"/>
        <end position="576"/>
    </location>
</feature>
<dbReference type="PANTHER" id="PTHR47160:SF10">
    <property type="entry name" value="MULE TRANSPOSASE DOMAIN-CONTAINING PROTEIN"/>
    <property type="match status" value="1"/>
</dbReference>
<name>A0AAV7X370_9NEOP</name>
<comment type="caution">
    <text evidence="3">The sequence shown here is derived from an EMBL/GenBank/DDBJ whole genome shotgun (WGS) entry which is preliminary data.</text>
</comment>
<evidence type="ECO:0000259" key="2">
    <source>
        <dbReference type="Pfam" id="PF10551"/>
    </source>
</evidence>
<keyword evidence="4" id="KW-1185">Reference proteome</keyword>
<feature type="compositionally biased region" description="Low complexity" evidence="1">
    <location>
        <begin position="533"/>
        <end position="542"/>
    </location>
</feature>
<gene>
    <name evidence="3" type="ORF">ONE63_011468</name>
</gene>
<evidence type="ECO:0000313" key="3">
    <source>
        <dbReference type="EMBL" id="KAJ1518926.1"/>
    </source>
</evidence>
<feature type="region of interest" description="Disordered" evidence="1">
    <location>
        <begin position="533"/>
        <end position="583"/>
    </location>
</feature>
<dbReference type="InterPro" id="IPR018289">
    <property type="entry name" value="MULE_transposase_dom"/>
</dbReference>
<protein>
    <recommendedName>
        <fullName evidence="2">MULE transposase domain-containing protein</fullName>
    </recommendedName>
</protein>
<reference evidence="3" key="1">
    <citation type="submission" date="2022-12" db="EMBL/GenBank/DDBJ databases">
        <title>Chromosome-level genome assembly of the bean flower thrips Megalurothrips usitatus.</title>
        <authorList>
            <person name="Ma L."/>
            <person name="Liu Q."/>
            <person name="Li H."/>
            <person name="Cai W."/>
        </authorList>
    </citation>
    <scope>NUCLEOTIDE SEQUENCE</scope>
    <source>
        <strain evidence="3">Cailab_2022a</strain>
    </source>
</reference>
<evidence type="ECO:0000256" key="1">
    <source>
        <dbReference type="SAM" id="MobiDB-lite"/>
    </source>
</evidence>
<dbReference type="Proteomes" id="UP001075354">
    <property type="component" value="Unassembled WGS sequence"/>
</dbReference>
<feature type="domain" description="MULE transposase" evidence="2">
    <location>
        <begin position="183"/>
        <end position="274"/>
    </location>
</feature>
<sequence length="676" mass="74395">MDSSTGYTYRKDKRRQGYTTMRCTVGGCLGRANMTEGEGDLRITPVRHHTKAHLPDPSFKKQRDLREVLYSRARNEDILLSDIYAQYVDDPDRENIVRSMPMVKITPAMLWQRNKKGNHPPQPTSLQHFGELLQDPQYSRYACSTDGKAYFRRMVSGSPEEGTAVIFVSGELEHLMYSSDHFHIDGHFKTTPHVNGVYQVLTIMPEAYNHVFPVVTVLMSRKTKAAYKQMFSAVKQLLPGIRLKHVMTDFEKGLLAALREEFPASVLTGCLFHCDQAMCKKSAKLGLKPLLVSNEDAAKAVRMCMALPFLPAGLIRGGFNAIRQWVQQHANADAFAEPISPFLAYVETQWINGVGPDHISVYRHHKRTNNDQESYHRTLVNSFGPAAHPNPWKWIKYLKDHEAHHRIRYMQVSSAEPIARTRKRNYRLMDRRLTNLTRLVYQMPVIHFLSAASFLCKQAYQRVVVEGEEEEELDEPEIGPPPPPTEGDAVDEWDQEDEAADLEGIDALLEAAMTEGGDVNDGRAVVAVAPARGTARASAGAQTRGGGRRATRGAARGVPRGTAAGGARGTASGGARGAARGAGATQVVRDLTGDDPAHTMGENGGAGATARGSAATRGGAAARARAEIAGDGADPPGRRLREARFGATIYISSDDDGNHAVLQFLGFKLVQIFPVF</sequence>
<dbReference type="Pfam" id="PF10551">
    <property type="entry name" value="MULE"/>
    <property type="match status" value="1"/>
</dbReference>
<feature type="region of interest" description="Disordered" evidence="1">
    <location>
        <begin position="467"/>
        <end position="490"/>
    </location>
</feature>
<feature type="compositionally biased region" description="Low complexity" evidence="1">
    <location>
        <begin position="552"/>
        <end position="562"/>
    </location>
</feature>
<accession>A0AAV7X370</accession>
<dbReference type="AlphaFoldDB" id="A0AAV7X370"/>
<dbReference type="PANTHER" id="PTHR47160">
    <property type="entry name" value="PUTATIVE-RELATED"/>
    <property type="match status" value="1"/>
</dbReference>
<feature type="region of interest" description="Disordered" evidence="1">
    <location>
        <begin position="599"/>
        <end position="621"/>
    </location>
</feature>
<organism evidence="3 4">
    <name type="scientific">Megalurothrips usitatus</name>
    <name type="common">bean blossom thrips</name>
    <dbReference type="NCBI Taxonomy" id="439358"/>
    <lineage>
        <taxon>Eukaryota</taxon>
        <taxon>Metazoa</taxon>
        <taxon>Ecdysozoa</taxon>
        <taxon>Arthropoda</taxon>
        <taxon>Hexapoda</taxon>
        <taxon>Insecta</taxon>
        <taxon>Pterygota</taxon>
        <taxon>Neoptera</taxon>
        <taxon>Paraneoptera</taxon>
        <taxon>Thysanoptera</taxon>
        <taxon>Terebrantia</taxon>
        <taxon>Thripoidea</taxon>
        <taxon>Thripidae</taxon>
        <taxon>Megalurothrips</taxon>
    </lineage>
</organism>
<feature type="compositionally biased region" description="Low complexity" evidence="1">
    <location>
        <begin position="608"/>
        <end position="621"/>
    </location>
</feature>
<dbReference type="EMBL" id="JAPTSV010000813">
    <property type="protein sequence ID" value="KAJ1518926.1"/>
    <property type="molecule type" value="Genomic_DNA"/>
</dbReference>
<feature type="compositionally biased region" description="Acidic residues" evidence="1">
    <location>
        <begin position="467"/>
        <end position="477"/>
    </location>
</feature>